<dbReference type="SUPFAM" id="SSF103473">
    <property type="entry name" value="MFS general substrate transporter"/>
    <property type="match status" value="1"/>
</dbReference>
<proteinExistence type="predicted"/>
<evidence type="ECO:0000256" key="7">
    <source>
        <dbReference type="SAM" id="Phobius"/>
    </source>
</evidence>
<dbReference type="PRINTS" id="PR01035">
    <property type="entry name" value="TCRTETA"/>
</dbReference>
<dbReference type="PROSITE" id="PS50850">
    <property type="entry name" value="MFS"/>
    <property type="match status" value="1"/>
</dbReference>
<comment type="subcellular location">
    <subcellularLocation>
        <location evidence="1">Cell membrane</location>
        <topology evidence="1">Multi-pass membrane protein</topology>
    </subcellularLocation>
</comment>
<feature type="transmembrane region" description="Helical" evidence="7">
    <location>
        <begin position="5"/>
        <end position="24"/>
    </location>
</feature>
<keyword evidence="2" id="KW-0813">Transport</keyword>
<feature type="domain" description="Major facilitator superfamily (MFS) profile" evidence="8">
    <location>
        <begin position="3"/>
        <end position="381"/>
    </location>
</feature>
<evidence type="ECO:0000256" key="2">
    <source>
        <dbReference type="ARBA" id="ARBA00022448"/>
    </source>
</evidence>
<dbReference type="InterPro" id="IPR020846">
    <property type="entry name" value="MFS_dom"/>
</dbReference>
<feature type="transmembrane region" description="Helical" evidence="7">
    <location>
        <begin position="328"/>
        <end position="346"/>
    </location>
</feature>
<evidence type="ECO:0000256" key="4">
    <source>
        <dbReference type="ARBA" id="ARBA00022692"/>
    </source>
</evidence>
<protein>
    <submittedName>
        <fullName evidence="9">MFS transporter</fullName>
    </submittedName>
</protein>
<dbReference type="GO" id="GO:0005886">
    <property type="term" value="C:plasma membrane"/>
    <property type="evidence" value="ECO:0007669"/>
    <property type="project" value="UniProtKB-SubCell"/>
</dbReference>
<feature type="transmembrane region" description="Helical" evidence="7">
    <location>
        <begin position="205"/>
        <end position="228"/>
    </location>
</feature>
<evidence type="ECO:0000313" key="9">
    <source>
        <dbReference type="EMBL" id="APT47453.1"/>
    </source>
</evidence>
<evidence type="ECO:0000256" key="5">
    <source>
        <dbReference type="ARBA" id="ARBA00022989"/>
    </source>
</evidence>
<accession>A0A1L6ZLQ7</accession>
<feature type="transmembrane region" description="Helical" evidence="7">
    <location>
        <begin position="267"/>
        <end position="286"/>
    </location>
</feature>
<keyword evidence="3" id="KW-1003">Cell membrane</keyword>
<feature type="transmembrane region" description="Helical" evidence="7">
    <location>
        <begin position="69"/>
        <end position="87"/>
    </location>
</feature>
<feature type="transmembrane region" description="Helical" evidence="7">
    <location>
        <begin position="130"/>
        <end position="150"/>
    </location>
</feature>
<dbReference type="Pfam" id="PF07690">
    <property type="entry name" value="MFS_1"/>
    <property type="match status" value="1"/>
</dbReference>
<keyword evidence="6 7" id="KW-0472">Membrane</keyword>
<dbReference type="Proteomes" id="UP000185426">
    <property type="component" value="Chromosome"/>
</dbReference>
<dbReference type="InterPro" id="IPR001958">
    <property type="entry name" value="Tet-R_TetA/multi-R_MdtG-like"/>
</dbReference>
<gene>
    <name evidence="9" type="ORF">BSA145_17255</name>
</gene>
<dbReference type="GO" id="GO:0022857">
    <property type="term" value="F:transmembrane transporter activity"/>
    <property type="evidence" value="ECO:0007669"/>
    <property type="project" value="InterPro"/>
</dbReference>
<feature type="transmembrane region" description="Helical" evidence="7">
    <location>
        <begin position="352"/>
        <end position="374"/>
    </location>
</feature>
<dbReference type="RefSeq" id="WP_075623203.1">
    <property type="nucleotide sequence ID" value="NZ_CP015607.1"/>
</dbReference>
<feature type="transmembrane region" description="Helical" evidence="7">
    <location>
        <begin position="240"/>
        <end position="260"/>
    </location>
</feature>
<dbReference type="InterPro" id="IPR011701">
    <property type="entry name" value="MFS"/>
</dbReference>
<evidence type="ECO:0000256" key="6">
    <source>
        <dbReference type="ARBA" id="ARBA00023136"/>
    </source>
</evidence>
<feature type="transmembrane region" description="Helical" evidence="7">
    <location>
        <begin position="93"/>
        <end position="118"/>
    </location>
</feature>
<feature type="transmembrane region" description="Helical" evidence="7">
    <location>
        <begin position="156"/>
        <end position="176"/>
    </location>
</feature>
<reference evidence="9 10" key="1">
    <citation type="submission" date="2016-05" db="EMBL/GenBank/DDBJ databases">
        <title>Complete Genome and Methylome Analysis of Psychrotrophic Bacterial Isolates from Antarctic Lake Untersee.</title>
        <authorList>
            <person name="Fomenkov A."/>
            <person name="Akimov V.N."/>
            <person name="Vasilyeva L.V."/>
            <person name="Andersen D."/>
            <person name="Vincze T."/>
            <person name="Roberts R.J."/>
        </authorList>
    </citation>
    <scope>NUCLEOTIDE SEQUENCE [LARGE SCALE GENOMIC DNA]</scope>
    <source>
        <strain evidence="9 10">U14-5</strain>
    </source>
</reference>
<dbReference type="Gene3D" id="1.20.1250.20">
    <property type="entry name" value="MFS general substrate transporter like domains"/>
    <property type="match status" value="1"/>
</dbReference>
<keyword evidence="4 7" id="KW-0812">Transmembrane</keyword>
<dbReference type="InterPro" id="IPR036259">
    <property type="entry name" value="MFS_trans_sf"/>
</dbReference>
<evidence type="ECO:0000313" key="10">
    <source>
        <dbReference type="Proteomes" id="UP000185426"/>
    </source>
</evidence>
<feature type="transmembrane region" description="Helical" evidence="7">
    <location>
        <begin position="36"/>
        <end position="57"/>
    </location>
</feature>
<organism evidence="9 10">
    <name type="scientific">Bacillus safensis</name>
    <dbReference type="NCBI Taxonomy" id="561879"/>
    <lineage>
        <taxon>Bacteria</taxon>
        <taxon>Bacillati</taxon>
        <taxon>Bacillota</taxon>
        <taxon>Bacilli</taxon>
        <taxon>Bacillales</taxon>
        <taxon>Bacillaceae</taxon>
        <taxon>Bacillus</taxon>
    </lineage>
</organism>
<feature type="transmembrane region" description="Helical" evidence="7">
    <location>
        <begin position="292"/>
        <end position="316"/>
    </location>
</feature>
<dbReference type="InterPro" id="IPR050171">
    <property type="entry name" value="MFS_Transporters"/>
</dbReference>
<evidence type="ECO:0000256" key="3">
    <source>
        <dbReference type="ARBA" id="ARBA00022475"/>
    </source>
</evidence>
<keyword evidence="5 7" id="KW-1133">Transmembrane helix</keyword>
<sequence>MKNKVIFSIISFIFWFSQFLYVPVLSPYLETLGGDYLLIGLILSSYGFLQLLCRLPLGILADYLKIRKPFILLGILSSTISCLIFLLTEDLVFALIARCFAGLAAATWVVFTVMYASYYHEHESNQAMNLISFIVVFAQLLGMGLSGYLVSQWGWHAPYFLGSLLCILAFVLLLFISEPKHSRSRSQIELKALLFTLKKQTLLQLSFLSILAHAIIFITTFGFTSAYALSIGIPKSQLGLTTFSFMIPHAIAPLIIGKIASSIRKQWMVLIGSFMFATMCIFTMPITTHPAVFYIIQAMMGLSLGFIFPLLLGMCYQSASDHMKSTVVGAYQAIYAMGIFGGPFIAGIFNSWFGLSAGFYFAALLGGIATLLAARWKSKAMKHNIYHDSFLVGIISQII</sequence>
<dbReference type="EMBL" id="CP015607">
    <property type="protein sequence ID" value="APT47453.1"/>
    <property type="molecule type" value="Genomic_DNA"/>
</dbReference>
<name>A0A1L6ZLQ7_BACIA</name>
<dbReference type="AlphaFoldDB" id="A0A1L6ZLQ7"/>
<evidence type="ECO:0000256" key="1">
    <source>
        <dbReference type="ARBA" id="ARBA00004651"/>
    </source>
</evidence>
<dbReference type="PANTHER" id="PTHR23517">
    <property type="entry name" value="RESISTANCE PROTEIN MDTM, PUTATIVE-RELATED-RELATED"/>
    <property type="match status" value="1"/>
</dbReference>
<evidence type="ECO:0000259" key="8">
    <source>
        <dbReference type="PROSITE" id="PS50850"/>
    </source>
</evidence>